<feature type="transmembrane region" description="Helical" evidence="2">
    <location>
        <begin position="123"/>
        <end position="146"/>
    </location>
</feature>
<organism evidence="3">
    <name type="scientific">Leucosporidium scottii</name>
    <dbReference type="NCBI Taxonomy" id="5278"/>
    <lineage>
        <taxon>Eukaryota</taxon>
        <taxon>Fungi</taxon>
        <taxon>Dikarya</taxon>
        <taxon>Basidiomycota</taxon>
        <taxon>Pucciniomycotina</taxon>
        <taxon>Microbotryomycetes</taxon>
        <taxon>Leucosporidiales</taxon>
        <taxon>Leucosporidium</taxon>
    </lineage>
</organism>
<sequence>MSTVNHGSSVQGHSNVGAMPSQESDRFLQQAGGELTQEDRQEGYAHPEAFAERTAPAPAPAVDAEKSTVLPASSQPYQSRPSGAIDSHGRTRLTDDKPRTSKRVGGARRRPRKQLKWWQRPKTLLFLGVLFLLIALGVGLVAGLGIKKGSNDASDSSTTPDTPPESTVVPVVSHTDTGITVSPSAATVEVATATADSGAPSSSATVAPAGAREMGRWA</sequence>
<feature type="region of interest" description="Disordered" evidence="1">
    <location>
        <begin position="196"/>
        <end position="218"/>
    </location>
</feature>
<keyword evidence="2" id="KW-1133">Transmembrane helix</keyword>
<name>A0A0H5FTH9_9BASI</name>
<protein>
    <submittedName>
        <fullName evidence="3">Uncharacterized protein</fullName>
    </submittedName>
</protein>
<keyword evidence="2" id="KW-0812">Transmembrane</keyword>
<feature type="compositionally biased region" description="Polar residues" evidence="1">
    <location>
        <begin position="70"/>
        <end position="81"/>
    </location>
</feature>
<feature type="region of interest" description="Disordered" evidence="1">
    <location>
        <begin position="1"/>
        <end position="113"/>
    </location>
</feature>
<reference evidence="3" key="1">
    <citation type="submission" date="2015-06" db="EMBL/GenBank/DDBJ databases">
        <title>Genetic Architecture Underlying Mating-Type Determination in the Yeast Leucosporidium scottii and the Evolution of Mating Systems in Basidiomycetes.</title>
        <authorList>
            <person name="Maia T.M."/>
            <person name="Lopes S."/>
            <person name="Almeida J.M.G.C.F."/>
            <person name="Rosa L.H."/>
            <person name="Sampaio J.P."/>
            <person name="Goncalves P."/>
            <person name="Coelho M.A."/>
        </authorList>
    </citation>
    <scope>NUCLEOTIDE SEQUENCE</scope>
</reference>
<feature type="compositionally biased region" description="Polar residues" evidence="1">
    <location>
        <begin position="1"/>
        <end position="14"/>
    </location>
</feature>
<evidence type="ECO:0000256" key="2">
    <source>
        <dbReference type="SAM" id="Phobius"/>
    </source>
</evidence>
<evidence type="ECO:0000256" key="1">
    <source>
        <dbReference type="SAM" id="MobiDB-lite"/>
    </source>
</evidence>
<dbReference type="AlphaFoldDB" id="A0A0H5FTH9"/>
<dbReference type="EMBL" id="LN868513">
    <property type="protein sequence ID" value="CRX79291.1"/>
    <property type="molecule type" value="Genomic_DNA"/>
</dbReference>
<keyword evidence="2" id="KW-0472">Membrane</keyword>
<feature type="compositionally biased region" description="Basic and acidic residues" evidence="1">
    <location>
        <begin position="87"/>
        <end position="99"/>
    </location>
</feature>
<accession>A0A0H5FTH9</accession>
<evidence type="ECO:0000313" key="3">
    <source>
        <dbReference type="EMBL" id="CRX79291.1"/>
    </source>
</evidence>
<feature type="compositionally biased region" description="Basic and acidic residues" evidence="1">
    <location>
        <begin position="37"/>
        <end position="51"/>
    </location>
</feature>
<proteinExistence type="predicted"/>
<feature type="compositionally biased region" description="Basic residues" evidence="1">
    <location>
        <begin position="100"/>
        <end position="113"/>
    </location>
</feature>